<feature type="signal peptide" evidence="1">
    <location>
        <begin position="1"/>
        <end position="19"/>
    </location>
</feature>
<dbReference type="Gramene" id="KXG28330">
    <property type="protein sequence ID" value="KXG28330"/>
    <property type="gene ID" value="SORBI_3005G110200"/>
</dbReference>
<evidence type="ECO:0000256" key="1">
    <source>
        <dbReference type="SAM" id="SignalP"/>
    </source>
</evidence>
<evidence type="ECO:0000313" key="2">
    <source>
        <dbReference type="EMBL" id="KXG28330.1"/>
    </source>
</evidence>
<dbReference type="EMBL" id="CM000764">
    <property type="protein sequence ID" value="KXG28330.1"/>
    <property type="molecule type" value="Genomic_DNA"/>
</dbReference>
<dbReference type="InParanoid" id="A0A1B6PRQ1"/>
<proteinExistence type="predicted"/>
<evidence type="ECO:0008006" key="4">
    <source>
        <dbReference type="Google" id="ProtNLM"/>
    </source>
</evidence>
<protein>
    <recommendedName>
        <fullName evidence="4">DNA-directed RNA polymerase</fullName>
    </recommendedName>
</protein>
<name>A0A1B6PRQ1_SORBI</name>
<organism evidence="2 3">
    <name type="scientific">Sorghum bicolor</name>
    <name type="common">Sorghum</name>
    <name type="synonym">Sorghum vulgare</name>
    <dbReference type="NCBI Taxonomy" id="4558"/>
    <lineage>
        <taxon>Eukaryota</taxon>
        <taxon>Viridiplantae</taxon>
        <taxon>Streptophyta</taxon>
        <taxon>Embryophyta</taxon>
        <taxon>Tracheophyta</taxon>
        <taxon>Spermatophyta</taxon>
        <taxon>Magnoliopsida</taxon>
        <taxon>Liliopsida</taxon>
        <taxon>Poales</taxon>
        <taxon>Poaceae</taxon>
        <taxon>PACMAD clade</taxon>
        <taxon>Panicoideae</taxon>
        <taxon>Andropogonodae</taxon>
        <taxon>Andropogoneae</taxon>
        <taxon>Sorghinae</taxon>
        <taxon>Sorghum</taxon>
    </lineage>
</organism>
<evidence type="ECO:0000313" key="3">
    <source>
        <dbReference type="Proteomes" id="UP000000768"/>
    </source>
</evidence>
<gene>
    <name evidence="2" type="ORF">SORBI_3005G110200</name>
</gene>
<feature type="chain" id="PRO_5008589222" description="DNA-directed RNA polymerase" evidence="1">
    <location>
        <begin position="20"/>
        <end position="93"/>
    </location>
</feature>
<reference evidence="3" key="2">
    <citation type="journal article" date="2018" name="Plant J.">
        <title>The Sorghum bicolor reference genome: improved assembly, gene annotations, a transcriptome atlas, and signatures of genome organization.</title>
        <authorList>
            <person name="McCormick R.F."/>
            <person name="Truong S.K."/>
            <person name="Sreedasyam A."/>
            <person name="Jenkins J."/>
            <person name="Shu S."/>
            <person name="Sims D."/>
            <person name="Kennedy M."/>
            <person name="Amirebrahimi M."/>
            <person name="Weers B.D."/>
            <person name="McKinley B."/>
            <person name="Mattison A."/>
            <person name="Morishige D.T."/>
            <person name="Grimwood J."/>
            <person name="Schmutz J."/>
            <person name="Mullet J.E."/>
        </authorList>
    </citation>
    <scope>NUCLEOTIDE SEQUENCE [LARGE SCALE GENOMIC DNA]</scope>
    <source>
        <strain evidence="3">cv. BTx623</strain>
    </source>
</reference>
<dbReference type="AlphaFoldDB" id="A0A1B6PRQ1"/>
<keyword evidence="1" id="KW-0732">Signal</keyword>
<dbReference type="Gene3D" id="3.90.1070.20">
    <property type="match status" value="1"/>
</dbReference>
<keyword evidence="3" id="KW-1185">Reference proteome</keyword>
<sequence length="93" mass="10693">MHCFLSSLLFISPFHKSIGILRMWKINMVQTCTSKLAYDTCITSQVVKQKWRKYASILPEIPPAIIQQTTRNFVNGCWVGIHKNPDILIKTLS</sequence>
<dbReference type="STRING" id="4558.A0A1B6PRQ1"/>
<dbReference type="Proteomes" id="UP000000768">
    <property type="component" value="Chromosome 5"/>
</dbReference>
<reference evidence="2 3" key="1">
    <citation type="journal article" date="2009" name="Nature">
        <title>The Sorghum bicolor genome and the diversification of grasses.</title>
        <authorList>
            <person name="Paterson A.H."/>
            <person name="Bowers J.E."/>
            <person name="Bruggmann R."/>
            <person name="Dubchak I."/>
            <person name="Grimwood J."/>
            <person name="Gundlach H."/>
            <person name="Haberer G."/>
            <person name="Hellsten U."/>
            <person name="Mitros T."/>
            <person name="Poliakov A."/>
            <person name="Schmutz J."/>
            <person name="Spannagl M."/>
            <person name="Tang H."/>
            <person name="Wang X."/>
            <person name="Wicker T."/>
            <person name="Bharti A.K."/>
            <person name="Chapman J."/>
            <person name="Feltus F.A."/>
            <person name="Gowik U."/>
            <person name="Grigoriev I.V."/>
            <person name="Lyons E."/>
            <person name="Maher C.A."/>
            <person name="Martis M."/>
            <person name="Narechania A."/>
            <person name="Otillar R.P."/>
            <person name="Penning B.W."/>
            <person name="Salamov A.A."/>
            <person name="Wang Y."/>
            <person name="Zhang L."/>
            <person name="Carpita N.C."/>
            <person name="Freeling M."/>
            <person name="Gingle A.R."/>
            <person name="Hash C.T."/>
            <person name="Keller B."/>
            <person name="Klein P."/>
            <person name="Kresovich S."/>
            <person name="McCann M.C."/>
            <person name="Ming R."/>
            <person name="Peterson D.G."/>
            <person name="Mehboob-ur-Rahman"/>
            <person name="Ware D."/>
            <person name="Westhoff P."/>
            <person name="Mayer K.F."/>
            <person name="Messing J."/>
            <person name="Rokhsar D.S."/>
        </authorList>
    </citation>
    <scope>NUCLEOTIDE SEQUENCE [LARGE SCALE GENOMIC DNA]</scope>
    <source>
        <strain evidence="3">cv. BTx623</strain>
    </source>
</reference>
<accession>A0A1B6PRQ1</accession>